<dbReference type="Proteomes" id="UP001501842">
    <property type="component" value="Unassembled WGS sequence"/>
</dbReference>
<keyword evidence="6" id="KW-1185">Reference proteome</keyword>
<organism evidence="5 6">
    <name type="scientific">Actinocorallia aurantiaca</name>
    <dbReference type="NCBI Taxonomy" id="46204"/>
    <lineage>
        <taxon>Bacteria</taxon>
        <taxon>Bacillati</taxon>
        <taxon>Actinomycetota</taxon>
        <taxon>Actinomycetes</taxon>
        <taxon>Streptosporangiales</taxon>
        <taxon>Thermomonosporaceae</taxon>
        <taxon>Actinocorallia</taxon>
    </lineage>
</organism>
<evidence type="ECO:0000313" key="6">
    <source>
        <dbReference type="Proteomes" id="UP001501842"/>
    </source>
</evidence>
<dbReference type="Pfam" id="PF01872">
    <property type="entry name" value="RibD_C"/>
    <property type="match status" value="1"/>
</dbReference>
<feature type="domain" description="Bacterial bifunctional deaminase-reductase C-terminal" evidence="4">
    <location>
        <begin position="20"/>
        <end position="205"/>
    </location>
</feature>
<dbReference type="InterPro" id="IPR024072">
    <property type="entry name" value="DHFR-like_dom_sf"/>
</dbReference>
<reference evidence="6" key="1">
    <citation type="journal article" date="2019" name="Int. J. Syst. Evol. Microbiol.">
        <title>The Global Catalogue of Microorganisms (GCM) 10K type strain sequencing project: providing services to taxonomists for standard genome sequencing and annotation.</title>
        <authorList>
            <consortium name="The Broad Institute Genomics Platform"/>
            <consortium name="The Broad Institute Genome Sequencing Center for Infectious Disease"/>
            <person name="Wu L."/>
            <person name="Ma J."/>
        </authorList>
    </citation>
    <scope>NUCLEOTIDE SEQUENCE [LARGE SCALE GENOMIC DNA]</scope>
    <source>
        <strain evidence="6">JCM 8201</strain>
    </source>
</reference>
<sequence>MAGGMAEHDAYAEYAYPEGPWLRANMIASADGAASRDGLSGGLGNEADRVLFHRLRELADVVLVGAGTVRAEGYGPAKVPLAVVSRTLGFDYSSPLFQGRTILVTTATAPGLAEAREHAEVVVAGENSVDHRLALKLLRERGLAKVLCEGGPTLLGQLVDADLLDELCLTLSPVLLGGDAQRVLDGPKVGRELALAGVRQDGDHLFLRYRRR</sequence>
<dbReference type="PANTHER" id="PTHR38011:SF7">
    <property type="entry name" value="2,5-DIAMINO-6-RIBOSYLAMINO-4(3H)-PYRIMIDINONE 5'-PHOSPHATE REDUCTASE"/>
    <property type="match status" value="1"/>
</dbReference>
<evidence type="ECO:0000256" key="3">
    <source>
        <dbReference type="ARBA" id="ARBA00023002"/>
    </source>
</evidence>
<comment type="pathway">
    <text evidence="1">Cofactor biosynthesis; riboflavin biosynthesis.</text>
</comment>
<accession>A0ABP6GUU6</accession>
<protein>
    <submittedName>
        <fullName evidence="5">Pyrimidine reductase family protein</fullName>
    </submittedName>
</protein>
<dbReference type="PANTHER" id="PTHR38011">
    <property type="entry name" value="DIHYDROFOLATE REDUCTASE FAMILY PROTEIN (AFU_ORTHOLOGUE AFUA_8G06820)"/>
    <property type="match status" value="1"/>
</dbReference>
<evidence type="ECO:0000256" key="2">
    <source>
        <dbReference type="ARBA" id="ARBA00022857"/>
    </source>
</evidence>
<name>A0ABP6GUU6_9ACTN</name>
<proteinExistence type="predicted"/>
<evidence type="ECO:0000259" key="4">
    <source>
        <dbReference type="Pfam" id="PF01872"/>
    </source>
</evidence>
<keyword evidence="2" id="KW-0521">NADP</keyword>
<dbReference type="EMBL" id="BAAATZ010000020">
    <property type="protein sequence ID" value="GAA2731743.1"/>
    <property type="molecule type" value="Genomic_DNA"/>
</dbReference>
<dbReference type="InterPro" id="IPR050765">
    <property type="entry name" value="Riboflavin_Biosynth_HTPR"/>
</dbReference>
<dbReference type="Gene3D" id="3.40.430.10">
    <property type="entry name" value="Dihydrofolate Reductase, subunit A"/>
    <property type="match status" value="1"/>
</dbReference>
<evidence type="ECO:0000313" key="5">
    <source>
        <dbReference type="EMBL" id="GAA2731743.1"/>
    </source>
</evidence>
<dbReference type="InterPro" id="IPR002734">
    <property type="entry name" value="RibDG_C"/>
</dbReference>
<evidence type="ECO:0000256" key="1">
    <source>
        <dbReference type="ARBA" id="ARBA00005104"/>
    </source>
</evidence>
<comment type="caution">
    <text evidence="5">The sequence shown here is derived from an EMBL/GenBank/DDBJ whole genome shotgun (WGS) entry which is preliminary data.</text>
</comment>
<gene>
    <name evidence="5" type="ORF">GCM10010439_47940</name>
</gene>
<keyword evidence="3" id="KW-0560">Oxidoreductase</keyword>
<dbReference type="SUPFAM" id="SSF53597">
    <property type="entry name" value="Dihydrofolate reductase-like"/>
    <property type="match status" value="1"/>
</dbReference>